<organism evidence="1">
    <name type="scientific">viral metagenome</name>
    <dbReference type="NCBI Taxonomy" id="1070528"/>
    <lineage>
        <taxon>unclassified sequences</taxon>
        <taxon>metagenomes</taxon>
        <taxon>organismal metagenomes</taxon>
    </lineage>
</organism>
<sequence>MSLSHDKISAYNILSNNISNEDMNLLNESCLINREIKIMKISLIILKQGSIKESKLFDYKGFEYLLSNSSDPLKTLRYLLKEENKPKILTEFVCEIFNPNGCSEYGKKISESLIRVAATRIFSDPEQSVVELPVNSVDSYNSMIGKKTVGKFGMGFFSILYWLSESLNNNFSRTLNIFSTYKDKTTNELNSYNIKLNWTINGLVVNKEITENKIFDLSNSEWYTNPKVKDKVTGTTIYLDCSKQNLSDENVRKMSQQLYKLFPIEGTTIYLNGNPINKIYQNKVSIKLNKSFLVVEDNAVGIPEEILIKSLLVPSSSSKERITEVESFRDPEIVENQNNKYSELNIIVNGVCINNIISGEPDSSLNKNYNYNIYMPYNSKVPVSRDNIIYEHNSMEIENFQNSLKKIINMTVSLCGNLVTIFRLLEIYMKINTSDALSKAILNIKTMIENSGYILLPNLDFWIQLKNTSISSIKSKLIIYEHPNLYETEKKLEKLLGSSIRTDVFKLRRVIFGNFKENLSNNGLTTYLFISNSLASSKGLASLSMSNPTTLLIPISDTYDFKLYDKQEDYGLEIWLTKDIKNKITSNQKICKIAEIVKMTYLRKFSNINKKYVNVFIEKTINQAFVASNEDENFMLIFLTALNAKLSDIILDFTYGSTPLLISIGIPNKYNMTVTNVYKSINNSKFNELLLKITKRMLLFSVELISSKSSSYAVYLPNFEVFLFSLYDNLINLHNEILDECTVGINNCVTDSEIYIFMIIFFKFFESINKNNRNNRKNIKGISLFIVNEIRRKVSPDELIEILKLNFTNSNNSDHTEGKILKCLFQAVEHFYTYSNNKVDSKQIEIGNMYKFSCKSLINYVYNNSISDNTFQELTDSYSTFEPKNTKLQIVEIAVNEGTNKSFINSVLTEIIQNSVDAIRSNESSSKNIDINISNNIISVKDYVGFDNIINILIPFLSSKNPNDPNVTGEMGTGFFNVYRQPWTKFIVIEIVFNGKKKTIKATPLHNNNIVYDIEYKITIENTDESNYTNISIFLNKENNLLSQMITDAFIFVNSYLSFIRSAFIKLNGSLVKTNYSICYPENDPRIQNDQVKRIGDIMTINDPTTLSYVLTNDIPFMPLIDFVTSLNNPLITNMVKDYGRNSIIINLKKNVYTPTQARSKIQFVPDILQSVQSFVGFGIYCAILSLYDKNHYHNPDDIISFTSSTVDYKQLKFSDYNSSIIHTLKYPYLIYSDSKTGTFYKAECINKLINDAIDRRINYTDIDQSTIAGRVLYKWFSNKEDIILDKNNIRVKKLDVEFKILNKFSNIYWRMFRELIDERVITGSNPKVNAPVVVLSDLDQNVLGSYSSKSHKIFLNFNLYDEETLTRELIKIKSQDISSIATIFNVSETFNKYFSPCKPANTFIHEIGHAFTASSHSSSYHDTTSIKIKDSNFLGFEDMCTQIYQLCVEKGLINEFLASI</sequence>
<evidence type="ECO:0000313" key="1">
    <source>
        <dbReference type="EMBL" id="QHS89988.1"/>
    </source>
</evidence>
<accession>A0A6C0BF03</accession>
<dbReference type="EMBL" id="MN739122">
    <property type="protein sequence ID" value="QHS89988.1"/>
    <property type="molecule type" value="Genomic_DNA"/>
</dbReference>
<evidence type="ECO:0008006" key="2">
    <source>
        <dbReference type="Google" id="ProtNLM"/>
    </source>
</evidence>
<name>A0A6C0BF03_9ZZZZ</name>
<dbReference type="InterPro" id="IPR036890">
    <property type="entry name" value="HATPase_C_sf"/>
</dbReference>
<dbReference type="SUPFAM" id="SSF55874">
    <property type="entry name" value="ATPase domain of HSP90 chaperone/DNA topoisomerase II/histidine kinase"/>
    <property type="match status" value="1"/>
</dbReference>
<reference evidence="1" key="1">
    <citation type="journal article" date="2020" name="Nature">
        <title>Giant virus diversity and host interactions through global metagenomics.</title>
        <authorList>
            <person name="Schulz F."/>
            <person name="Roux S."/>
            <person name="Paez-Espino D."/>
            <person name="Jungbluth S."/>
            <person name="Walsh D.A."/>
            <person name="Denef V.J."/>
            <person name="McMahon K.D."/>
            <person name="Konstantinidis K.T."/>
            <person name="Eloe-Fadrosh E.A."/>
            <person name="Kyrpides N.C."/>
            <person name="Woyke T."/>
        </authorList>
    </citation>
    <scope>NUCLEOTIDE SEQUENCE</scope>
    <source>
        <strain evidence="1">GVMAG-M-3300010160-4</strain>
    </source>
</reference>
<proteinExistence type="predicted"/>
<protein>
    <recommendedName>
        <fullName evidence="2">Histidine kinase/HSP90-like ATPase domain-containing protein</fullName>
    </recommendedName>
</protein>